<dbReference type="InterPro" id="IPR000014">
    <property type="entry name" value="PAS"/>
</dbReference>
<dbReference type="SMART" id="SM00421">
    <property type="entry name" value="HTH_LUXR"/>
    <property type="match status" value="1"/>
</dbReference>
<dbReference type="InterPro" id="IPR013767">
    <property type="entry name" value="PAS_fold"/>
</dbReference>
<name>A0A6J7DV20_9ZZZZ</name>
<dbReference type="NCBIfam" id="TIGR00229">
    <property type="entry name" value="sensory_box"/>
    <property type="match status" value="1"/>
</dbReference>
<evidence type="ECO:0000256" key="3">
    <source>
        <dbReference type="ARBA" id="ARBA00023163"/>
    </source>
</evidence>
<proteinExistence type="predicted"/>
<dbReference type="GO" id="GO:0006355">
    <property type="term" value="P:regulation of DNA-templated transcription"/>
    <property type="evidence" value="ECO:0007669"/>
    <property type="project" value="InterPro"/>
</dbReference>
<reference evidence="5" key="1">
    <citation type="submission" date="2020-05" db="EMBL/GenBank/DDBJ databases">
        <authorList>
            <person name="Chiriac C."/>
            <person name="Salcher M."/>
            <person name="Ghai R."/>
            <person name="Kavagutti S V."/>
        </authorList>
    </citation>
    <scope>NUCLEOTIDE SEQUENCE</scope>
</reference>
<dbReference type="Pfam" id="PF00989">
    <property type="entry name" value="PAS"/>
    <property type="match status" value="1"/>
</dbReference>
<dbReference type="PRINTS" id="PR00038">
    <property type="entry name" value="HTHLUXR"/>
</dbReference>
<keyword evidence="2" id="KW-0238">DNA-binding</keyword>
<dbReference type="Gene3D" id="3.30.450.20">
    <property type="entry name" value="PAS domain"/>
    <property type="match status" value="1"/>
</dbReference>
<dbReference type="Pfam" id="PF00196">
    <property type="entry name" value="GerE"/>
    <property type="match status" value="1"/>
</dbReference>
<protein>
    <submittedName>
        <fullName evidence="5">Unannotated protein</fullName>
    </submittedName>
</protein>
<evidence type="ECO:0000259" key="4">
    <source>
        <dbReference type="PROSITE" id="PS50043"/>
    </source>
</evidence>
<dbReference type="CDD" id="cd00130">
    <property type="entry name" value="PAS"/>
    <property type="match status" value="1"/>
</dbReference>
<dbReference type="AlphaFoldDB" id="A0A6J7DV20"/>
<dbReference type="SUPFAM" id="SSF46894">
    <property type="entry name" value="C-terminal effector domain of the bipartite response regulators"/>
    <property type="match status" value="1"/>
</dbReference>
<sequence length="189" mass="21332">MVRLDYRAAFELAPIGLVLSRRRMIVDCNHELAAMFLRARDELIGQSLQILYPSAAQFERTGDRITLNLDRRGRYSDERIMRREPGNSNGELFWCHVIGRALDPVSPHDAGIWSFEDLSTLRPVLAESGVALTGRERDVAALLIEGHTSRQIGVVLGLSHRTVEVYRSSLLRKYGTTSTSELVDKLVNR</sequence>
<dbReference type="PANTHER" id="PTHR44688">
    <property type="entry name" value="DNA-BINDING TRANSCRIPTIONAL ACTIVATOR DEVR_DOSR"/>
    <property type="match status" value="1"/>
</dbReference>
<dbReference type="SUPFAM" id="SSF55785">
    <property type="entry name" value="PYP-like sensor domain (PAS domain)"/>
    <property type="match status" value="1"/>
</dbReference>
<dbReference type="InterPro" id="IPR035965">
    <property type="entry name" value="PAS-like_dom_sf"/>
</dbReference>
<organism evidence="5">
    <name type="scientific">freshwater metagenome</name>
    <dbReference type="NCBI Taxonomy" id="449393"/>
    <lineage>
        <taxon>unclassified sequences</taxon>
        <taxon>metagenomes</taxon>
        <taxon>ecological metagenomes</taxon>
    </lineage>
</organism>
<dbReference type="PROSITE" id="PS50043">
    <property type="entry name" value="HTH_LUXR_2"/>
    <property type="match status" value="1"/>
</dbReference>
<keyword evidence="1" id="KW-0805">Transcription regulation</keyword>
<evidence type="ECO:0000256" key="2">
    <source>
        <dbReference type="ARBA" id="ARBA00023125"/>
    </source>
</evidence>
<gene>
    <name evidence="5" type="ORF">UFOPK3376_00900</name>
</gene>
<dbReference type="InterPro" id="IPR016032">
    <property type="entry name" value="Sig_transdc_resp-reg_C-effctor"/>
</dbReference>
<dbReference type="InterPro" id="IPR000792">
    <property type="entry name" value="Tscrpt_reg_LuxR_C"/>
</dbReference>
<evidence type="ECO:0000313" key="5">
    <source>
        <dbReference type="EMBL" id="CAB4872219.1"/>
    </source>
</evidence>
<evidence type="ECO:0000256" key="1">
    <source>
        <dbReference type="ARBA" id="ARBA00023015"/>
    </source>
</evidence>
<dbReference type="Gene3D" id="1.10.10.10">
    <property type="entry name" value="Winged helix-like DNA-binding domain superfamily/Winged helix DNA-binding domain"/>
    <property type="match status" value="1"/>
</dbReference>
<dbReference type="PANTHER" id="PTHR44688:SF16">
    <property type="entry name" value="DNA-BINDING TRANSCRIPTIONAL ACTIVATOR DEVR_DOSR"/>
    <property type="match status" value="1"/>
</dbReference>
<keyword evidence="3" id="KW-0804">Transcription</keyword>
<dbReference type="CDD" id="cd06170">
    <property type="entry name" value="LuxR_C_like"/>
    <property type="match status" value="1"/>
</dbReference>
<dbReference type="GO" id="GO:0003677">
    <property type="term" value="F:DNA binding"/>
    <property type="evidence" value="ECO:0007669"/>
    <property type="project" value="UniProtKB-KW"/>
</dbReference>
<dbReference type="InterPro" id="IPR036388">
    <property type="entry name" value="WH-like_DNA-bd_sf"/>
</dbReference>
<dbReference type="PROSITE" id="PS00622">
    <property type="entry name" value="HTH_LUXR_1"/>
    <property type="match status" value="1"/>
</dbReference>
<dbReference type="EMBL" id="CAFBLP010000016">
    <property type="protein sequence ID" value="CAB4872219.1"/>
    <property type="molecule type" value="Genomic_DNA"/>
</dbReference>
<feature type="domain" description="HTH luxR-type" evidence="4">
    <location>
        <begin position="125"/>
        <end position="189"/>
    </location>
</feature>
<accession>A0A6J7DV20</accession>